<protein>
    <recommendedName>
        <fullName evidence="10">S-acyltransferase</fullName>
        <ecNumber evidence="10">2.3.1.225</ecNumber>
    </recommendedName>
    <alternativeName>
        <fullName evidence="10">Palmitoyltransferase</fullName>
    </alternativeName>
</protein>
<evidence type="ECO:0000256" key="3">
    <source>
        <dbReference type="ARBA" id="ARBA00022679"/>
    </source>
</evidence>
<dbReference type="GO" id="GO:0019706">
    <property type="term" value="F:protein-cysteine S-palmitoyltransferase activity"/>
    <property type="evidence" value="ECO:0007669"/>
    <property type="project" value="UniProtKB-EC"/>
</dbReference>
<evidence type="ECO:0000256" key="1">
    <source>
        <dbReference type="ARBA" id="ARBA00004127"/>
    </source>
</evidence>
<feature type="transmembrane region" description="Helical" evidence="10">
    <location>
        <begin position="45"/>
        <end position="65"/>
    </location>
</feature>
<keyword evidence="4 10" id="KW-0812">Transmembrane</keyword>
<evidence type="ECO:0000256" key="4">
    <source>
        <dbReference type="ARBA" id="ARBA00022692"/>
    </source>
</evidence>
<evidence type="ECO:0000256" key="6">
    <source>
        <dbReference type="ARBA" id="ARBA00023136"/>
    </source>
</evidence>
<keyword evidence="6 10" id="KW-0472">Membrane</keyword>
<evidence type="ECO:0000256" key="10">
    <source>
        <dbReference type="RuleBase" id="RU079119"/>
    </source>
</evidence>
<dbReference type="PROSITE" id="PS50216">
    <property type="entry name" value="DHHC"/>
    <property type="match status" value="1"/>
</dbReference>
<dbReference type="GO" id="GO:0005794">
    <property type="term" value="C:Golgi apparatus"/>
    <property type="evidence" value="ECO:0007669"/>
    <property type="project" value="TreeGrafter"/>
</dbReference>
<evidence type="ECO:0000313" key="13">
    <source>
        <dbReference type="Proteomes" id="UP000825935"/>
    </source>
</evidence>
<dbReference type="GO" id="GO:0006612">
    <property type="term" value="P:protein targeting to membrane"/>
    <property type="evidence" value="ECO:0007669"/>
    <property type="project" value="TreeGrafter"/>
</dbReference>
<dbReference type="InterPro" id="IPR039859">
    <property type="entry name" value="PFA4/ZDH16/20/ERF2-like"/>
</dbReference>
<gene>
    <name evidence="12" type="ORF">KP509_12G036300</name>
</gene>
<keyword evidence="8" id="KW-0449">Lipoprotein</keyword>
<dbReference type="EMBL" id="CM035417">
    <property type="protein sequence ID" value="KAH7423023.1"/>
    <property type="molecule type" value="Genomic_DNA"/>
</dbReference>
<evidence type="ECO:0000256" key="2">
    <source>
        <dbReference type="ARBA" id="ARBA00008574"/>
    </source>
</evidence>
<comment type="similarity">
    <text evidence="2 10">Belongs to the DHHC palmitoyltransferase family.</text>
</comment>
<feature type="domain" description="Palmitoyltransferase DHHC" evidence="11">
    <location>
        <begin position="108"/>
        <end position="227"/>
    </location>
</feature>
<sequence>MSSSSQLSSESSWGSRISMVILHFLFACLVFALNEELREFASQNPWYVVLYFGLLILTLILYLRVAGSNPGYVMEEQKVGLQSRVHATISALESGNDARTVKCDSSCDKLCSICKVHKPLRAKHCHDCNKCVLKFDHHCHWLGTCVGYMNHRRFWWFVFCEIPLCFWTFVLYCTAFTEGKNSYTWLYNALVVCLLVFLALCLLFLAALIVFHSYLILTNQTTYEVIRRGRLYYMRNVPHNVKPFSKGYVRNVANFCCGTRSFYYLEEVPSDDILSARASSSFLQALYFNCC</sequence>
<comment type="caution">
    <text evidence="12">The sequence shown here is derived from an EMBL/GenBank/DDBJ whole genome shotgun (WGS) entry which is preliminary data.</text>
</comment>
<organism evidence="12 13">
    <name type="scientific">Ceratopteris richardii</name>
    <name type="common">Triangle waterfern</name>
    <dbReference type="NCBI Taxonomy" id="49495"/>
    <lineage>
        <taxon>Eukaryota</taxon>
        <taxon>Viridiplantae</taxon>
        <taxon>Streptophyta</taxon>
        <taxon>Embryophyta</taxon>
        <taxon>Tracheophyta</taxon>
        <taxon>Polypodiopsida</taxon>
        <taxon>Polypodiidae</taxon>
        <taxon>Polypodiales</taxon>
        <taxon>Pteridineae</taxon>
        <taxon>Pteridaceae</taxon>
        <taxon>Parkerioideae</taxon>
        <taxon>Ceratopteris</taxon>
    </lineage>
</organism>
<comment type="domain">
    <text evidence="10">The DHHC domain is required for palmitoyltransferase activity.</text>
</comment>
<dbReference type="Pfam" id="PF01529">
    <property type="entry name" value="DHHC"/>
    <property type="match status" value="1"/>
</dbReference>
<dbReference type="PANTHER" id="PTHR22883">
    <property type="entry name" value="ZINC FINGER DHHC DOMAIN CONTAINING PROTEIN"/>
    <property type="match status" value="1"/>
</dbReference>
<evidence type="ECO:0000256" key="7">
    <source>
        <dbReference type="ARBA" id="ARBA00023139"/>
    </source>
</evidence>
<keyword evidence="9 10" id="KW-0012">Acyltransferase</keyword>
<keyword evidence="7" id="KW-0564">Palmitate</keyword>
<feature type="transmembrane region" description="Helical" evidence="10">
    <location>
        <begin position="154"/>
        <end position="173"/>
    </location>
</feature>
<keyword evidence="5 10" id="KW-1133">Transmembrane helix</keyword>
<dbReference type="OMA" id="HSERAMW"/>
<dbReference type="Proteomes" id="UP000825935">
    <property type="component" value="Chromosome 12"/>
</dbReference>
<proteinExistence type="inferred from homology"/>
<evidence type="ECO:0000256" key="5">
    <source>
        <dbReference type="ARBA" id="ARBA00022989"/>
    </source>
</evidence>
<dbReference type="PANTHER" id="PTHR22883:SF301">
    <property type="entry name" value="PALMITOYLTRANSFERASE ZDHHC12"/>
    <property type="match status" value="1"/>
</dbReference>
<dbReference type="AlphaFoldDB" id="A0A8T2TMI9"/>
<comment type="catalytic activity">
    <reaction evidence="10">
        <text>L-cysteinyl-[protein] + hexadecanoyl-CoA = S-hexadecanoyl-L-cysteinyl-[protein] + CoA</text>
        <dbReference type="Rhea" id="RHEA:36683"/>
        <dbReference type="Rhea" id="RHEA-COMP:10131"/>
        <dbReference type="Rhea" id="RHEA-COMP:11032"/>
        <dbReference type="ChEBI" id="CHEBI:29950"/>
        <dbReference type="ChEBI" id="CHEBI:57287"/>
        <dbReference type="ChEBI" id="CHEBI:57379"/>
        <dbReference type="ChEBI" id="CHEBI:74151"/>
        <dbReference type="EC" id="2.3.1.225"/>
    </reaction>
</comment>
<dbReference type="InterPro" id="IPR001594">
    <property type="entry name" value="Palmitoyltrfase_DHHC"/>
</dbReference>
<dbReference type="GO" id="GO:0005783">
    <property type="term" value="C:endoplasmic reticulum"/>
    <property type="evidence" value="ECO:0007669"/>
    <property type="project" value="TreeGrafter"/>
</dbReference>
<keyword evidence="3 10" id="KW-0808">Transferase</keyword>
<keyword evidence="13" id="KW-1185">Reference proteome</keyword>
<accession>A0A8T2TMI9</accession>
<feature type="transmembrane region" description="Helical" evidence="10">
    <location>
        <begin position="13"/>
        <end position="33"/>
    </location>
</feature>
<dbReference type="OrthoDB" id="9909019at2759"/>
<comment type="subcellular location">
    <subcellularLocation>
        <location evidence="1">Endomembrane system</location>
        <topology evidence="1">Multi-pass membrane protein</topology>
    </subcellularLocation>
</comment>
<reference evidence="12" key="1">
    <citation type="submission" date="2021-08" db="EMBL/GenBank/DDBJ databases">
        <title>WGS assembly of Ceratopteris richardii.</title>
        <authorList>
            <person name="Marchant D.B."/>
            <person name="Chen G."/>
            <person name="Jenkins J."/>
            <person name="Shu S."/>
            <person name="Leebens-Mack J."/>
            <person name="Grimwood J."/>
            <person name="Schmutz J."/>
            <person name="Soltis P."/>
            <person name="Soltis D."/>
            <person name="Chen Z.-H."/>
        </authorList>
    </citation>
    <scope>NUCLEOTIDE SEQUENCE</scope>
    <source>
        <strain evidence="12">Whitten #5841</strain>
        <tissue evidence="12">Leaf</tissue>
    </source>
</reference>
<evidence type="ECO:0000256" key="9">
    <source>
        <dbReference type="ARBA" id="ARBA00023315"/>
    </source>
</evidence>
<name>A0A8T2TMI9_CERRI</name>
<dbReference type="EC" id="2.3.1.225" evidence="10"/>
<evidence type="ECO:0000256" key="8">
    <source>
        <dbReference type="ARBA" id="ARBA00023288"/>
    </source>
</evidence>
<evidence type="ECO:0000313" key="12">
    <source>
        <dbReference type="EMBL" id="KAH7423023.1"/>
    </source>
</evidence>
<evidence type="ECO:0000259" key="11">
    <source>
        <dbReference type="Pfam" id="PF01529"/>
    </source>
</evidence>
<feature type="transmembrane region" description="Helical" evidence="10">
    <location>
        <begin position="185"/>
        <end position="211"/>
    </location>
</feature>